<evidence type="ECO:0000259" key="1">
    <source>
        <dbReference type="PROSITE" id="PS50943"/>
    </source>
</evidence>
<dbReference type="NCBIfam" id="TIGR02607">
    <property type="entry name" value="antidote_HigA"/>
    <property type="match status" value="1"/>
</dbReference>
<sequence>MGNYVCARPVHPGELLKDEIESRGISQAKLATQMGMSYKVLNDILNERRPLATTTAMLFEAALGVDSGLLMRMQLDYNMQVVSQDKTFAQRLAEIRKVAAVL</sequence>
<dbReference type="InterPro" id="IPR001387">
    <property type="entry name" value="Cro/C1-type_HTH"/>
</dbReference>
<gene>
    <name evidence="2" type="ORF">EZS27_034467</name>
</gene>
<accession>A0A5J4Q1T6</accession>
<dbReference type="CDD" id="cd00093">
    <property type="entry name" value="HTH_XRE"/>
    <property type="match status" value="1"/>
</dbReference>
<reference evidence="2" key="1">
    <citation type="submission" date="2019-03" db="EMBL/GenBank/DDBJ databases">
        <title>Single cell metagenomics reveals metabolic interactions within the superorganism composed of flagellate Streblomastix strix and complex community of Bacteroidetes bacteria on its surface.</title>
        <authorList>
            <person name="Treitli S.C."/>
            <person name="Kolisko M."/>
            <person name="Husnik F."/>
            <person name="Keeling P."/>
            <person name="Hampl V."/>
        </authorList>
    </citation>
    <scope>NUCLEOTIDE SEQUENCE</scope>
    <source>
        <strain evidence="2">STM</strain>
    </source>
</reference>
<proteinExistence type="predicted"/>
<dbReference type="GO" id="GO:0003677">
    <property type="term" value="F:DNA binding"/>
    <property type="evidence" value="ECO:0007669"/>
    <property type="project" value="InterPro"/>
</dbReference>
<dbReference type="PROSITE" id="PS50943">
    <property type="entry name" value="HTH_CROC1"/>
    <property type="match status" value="1"/>
</dbReference>
<dbReference type="Gene3D" id="1.10.260.40">
    <property type="entry name" value="lambda repressor-like DNA-binding domains"/>
    <property type="match status" value="1"/>
</dbReference>
<dbReference type="SMART" id="SM00530">
    <property type="entry name" value="HTH_XRE"/>
    <property type="match status" value="1"/>
</dbReference>
<protein>
    <recommendedName>
        <fullName evidence="1">HTH cro/C1-type domain-containing protein</fullName>
    </recommendedName>
</protein>
<evidence type="ECO:0000313" key="2">
    <source>
        <dbReference type="EMBL" id="KAA6315008.1"/>
    </source>
</evidence>
<name>A0A5J4Q1T6_9ZZZZ</name>
<dbReference type="EMBL" id="SNRY01005417">
    <property type="protein sequence ID" value="KAA6315008.1"/>
    <property type="molecule type" value="Genomic_DNA"/>
</dbReference>
<feature type="domain" description="HTH cro/C1-type" evidence="1">
    <location>
        <begin position="16"/>
        <end position="70"/>
    </location>
</feature>
<dbReference type="SUPFAM" id="SSF47413">
    <property type="entry name" value="lambda repressor-like DNA-binding domains"/>
    <property type="match status" value="1"/>
</dbReference>
<dbReference type="InterPro" id="IPR010982">
    <property type="entry name" value="Lambda_DNA-bd_dom_sf"/>
</dbReference>
<organism evidence="2">
    <name type="scientific">termite gut metagenome</name>
    <dbReference type="NCBI Taxonomy" id="433724"/>
    <lineage>
        <taxon>unclassified sequences</taxon>
        <taxon>metagenomes</taxon>
        <taxon>organismal metagenomes</taxon>
    </lineage>
</organism>
<dbReference type="InterPro" id="IPR013430">
    <property type="entry name" value="Toxin_antidote_HigA"/>
</dbReference>
<dbReference type="Pfam" id="PF01381">
    <property type="entry name" value="HTH_3"/>
    <property type="match status" value="1"/>
</dbReference>
<dbReference type="AlphaFoldDB" id="A0A5J4Q1T6"/>
<comment type="caution">
    <text evidence="2">The sequence shown here is derived from an EMBL/GenBank/DDBJ whole genome shotgun (WGS) entry which is preliminary data.</text>
</comment>